<dbReference type="PANTHER" id="PTHR24348">
    <property type="entry name" value="SERINE/THREONINE-PROTEIN KINASE UNC-51-RELATED"/>
    <property type="match status" value="1"/>
</dbReference>
<dbReference type="SUPFAM" id="SSF56112">
    <property type="entry name" value="Protein kinase-like (PK-like)"/>
    <property type="match status" value="1"/>
</dbReference>
<feature type="domain" description="Protein kinase" evidence="5">
    <location>
        <begin position="21"/>
        <end position="306"/>
    </location>
</feature>
<evidence type="ECO:0000256" key="4">
    <source>
        <dbReference type="ARBA" id="ARBA00022840"/>
    </source>
</evidence>
<dbReference type="AlphaFoldDB" id="A0AAW6STK4"/>
<dbReference type="GO" id="GO:0005829">
    <property type="term" value="C:cytosol"/>
    <property type="evidence" value="ECO:0007669"/>
    <property type="project" value="TreeGrafter"/>
</dbReference>
<evidence type="ECO:0000313" key="7">
    <source>
        <dbReference type="Proteomes" id="UP001159179"/>
    </source>
</evidence>
<evidence type="ECO:0000256" key="3">
    <source>
        <dbReference type="ARBA" id="ARBA00022777"/>
    </source>
</evidence>
<dbReference type="Gene3D" id="3.30.200.20">
    <property type="entry name" value="Phosphorylase Kinase, domain 1"/>
    <property type="match status" value="1"/>
</dbReference>
<dbReference type="PANTHER" id="PTHR24348:SF22">
    <property type="entry name" value="NON-SPECIFIC SERINE_THREONINE PROTEIN KINASE"/>
    <property type="match status" value="1"/>
</dbReference>
<dbReference type="Gene3D" id="1.10.510.10">
    <property type="entry name" value="Transferase(Phosphotransferase) domain 1"/>
    <property type="match status" value="1"/>
</dbReference>
<dbReference type="GO" id="GO:0004674">
    <property type="term" value="F:protein serine/threonine kinase activity"/>
    <property type="evidence" value="ECO:0007669"/>
    <property type="project" value="InterPro"/>
</dbReference>
<sequence length="306" mass="34919">MNPELTLEKVKEMLINCPETITDLEYLDRGGQKTVFKCKINGDFFALKFCDVTNTDKNDSILNTDDNSVKAESVTLSRARREIEIMNKVDSPHLVKLGPIGLKLIEYNGRDILYFSEELIIGEDLFSILRSSELSFNQTIELAIDMTKAIKQLSSINMVHRDIKPKNIMQRKNGQYVLLDTGIAFDIQGETLTAAFHLVGTKIYMSPEQLSGYRRELDFRSDLFLLGIVLYEAISGTHPFYKPGHQTHQIIANILSTNIVPLSQIVANMPKKLERIVMRLLAKEPHLRFKSCDQLIEQLEKVKEEL</sequence>
<accession>A0AAW6STK4</accession>
<name>A0AAW6STK4_9BACI</name>
<dbReference type="EMBL" id="JAROYP010000003">
    <property type="protein sequence ID" value="MDH5160607.1"/>
    <property type="molecule type" value="Genomic_DNA"/>
</dbReference>
<dbReference type="InterPro" id="IPR011009">
    <property type="entry name" value="Kinase-like_dom_sf"/>
</dbReference>
<keyword evidence="3 6" id="KW-0418">Kinase</keyword>
<dbReference type="CDD" id="cd14014">
    <property type="entry name" value="STKc_PknB_like"/>
    <property type="match status" value="1"/>
</dbReference>
<keyword evidence="2" id="KW-0547">Nucleotide-binding</keyword>
<reference evidence="6" key="1">
    <citation type="submission" date="2023-03" db="EMBL/GenBank/DDBJ databases">
        <title>Bacterial isolates from washroom surfaces on a university campus.</title>
        <authorList>
            <person name="Holman D.B."/>
            <person name="Gzyl K.E."/>
            <person name="Taheri A.E."/>
        </authorList>
    </citation>
    <scope>NUCLEOTIDE SEQUENCE</scope>
    <source>
        <strain evidence="6">RD03</strain>
    </source>
</reference>
<gene>
    <name evidence="6" type="ORF">P5X88_06635</name>
</gene>
<protein>
    <submittedName>
        <fullName evidence="6">Serine/threonine-protein kinase</fullName>
    </submittedName>
</protein>
<evidence type="ECO:0000256" key="2">
    <source>
        <dbReference type="ARBA" id="ARBA00022741"/>
    </source>
</evidence>
<evidence type="ECO:0000259" key="5">
    <source>
        <dbReference type="PROSITE" id="PS50011"/>
    </source>
</evidence>
<dbReference type="GO" id="GO:0000407">
    <property type="term" value="C:phagophore assembly site"/>
    <property type="evidence" value="ECO:0007669"/>
    <property type="project" value="TreeGrafter"/>
</dbReference>
<dbReference type="Proteomes" id="UP001159179">
    <property type="component" value="Unassembled WGS sequence"/>
</dbReference>
<dbReference type="GO" id="GO:0005524">
    <property type="term" value="F:ATP binding"/>
    <property type="evidence" value="ECO:0007669"/>
    <property type="project" value="UniProtKB-KW"/>
</dbReference>
<dbReference type="GO" id="GO:0005776">
    <property type="term" value="C:autophagosome"/>
    <property type="evidence" value="ECO:0007669"/>
    <property type="project" value="TreeGrafter"/>
</dbReference>
<evidence type="ECO:0000313" key="6">
    <source>
        <dbReference type="EMBL" id="MDH5160607.1"/>
    </source>
</evidence>
<dbReference type="PROSITE" id="PS50011">
    <property type="entry name" value="PROTEIN_KINASE_DOM"/>
    <property type="match status" value="1"/>
</dbReference>
<evidence type="ECO:0000256" key="1">
    <source>
        <dbReference type="ARBA" id="ARBA00022679"/>
    </source>
</evidence>
<dbReference type="RefSeq" id="WP_280616195.1">
    <property type="nucleotide sequence ID" value="NZ_JAROYP010000003.1"/>
</dbReference>
<comment type="caution">
    <text evidence="6">The sequence shown here is derived from an EMBL/GenBank/DDBJ whole genome shotgun (WGS) entry which is preliminary data.</text>
</comment>
<dbReference type="InterPro" id="IPR045269">
    <property type="entry name" value="Atg1-like"/>
</dbReference>
<proteinExistence type="predicted"/>
<dbReference type="Pfam" id="PF00069">
    <property type="entry name" value="Pkinase"/>
    <property type="match status" value="1"/>
</dbReference>
<keyword evidence="4" id="KW-0067">ATP-binding</keyword>
<organism evidence="6 7">
    <name type="scientific">Heyndrickxia oleronia</name>
    <dbReference type="NCBI Taxonomy" id="38875"/>
    <lineage>
        <taxon>Bacteria</taxon>
        <taxon>Bacillati</taxon>
        <taxon>Bacillota</taxon>
        <taxon>Bacilli</taxon>
        <taxon>Bacillales</taxon>
        <taxon>Bacillaceae</taxon>
        <taxon>Heyndrickxia</taxon>
    </lineage>
</organism>
<dbReference type="GO" id="GO:0016020">
    <property type="term" value="C:membrane"/>
    <property type="evidence" value="ECO:0007669"/>
    <property type="project" value="TreeGrafter"/>
</dbReference>
<dbReference type="SMART" id="SM00220">
    <property type="entry name" value="S_TKc"/>
    <property type="match status" value="1"/>
</dbReference>
<keyword evidence="1" id="KW-0808">Transferase</keyword>
<dbReference type="InterPro" id="IPR000719">
    <property type="entry name" value="Prot_kinase_dom"/>
</dbReference>